<dbReference type="Proteomes" id="UP000308953">
    <property type="component" value="Unassembled WGS sequence"/>
</dbReference>
<proteinExistence type="predicted"/>
<organism evidence="2 3">
    <name type="scientific">Aureobasidium pullulans</name>
    <name type="common">Black yeast</name>
    <name type="synonym">Pullularia pullulans</name>
    <dbReference type="NCBI Taxonomy" id="5580"/>
    <lineage>
        <taxon>Eukaryota</taxon>
        <taxon>Fungi</taxon>
        <taxon>Dikarya</taxon>
        <taxon>Ascomycota</taxon>
        <taxon>Pezizomycotina</taxon>
        <taxon>Dothideomycetes</taxon>
        <taxon>Dothideomycetidae</taxon>
        <taxon>Dothideales</taxon>
        <taxon>Saccotheciaceae</taxon>
        <taxon>Aureobasidium</taxon>
    </lineage>
</organism>
<evidence type="ECO:0000256" key="1">
    <source>
        <dbReference type="SAM" id="MobiDB-lite"/>
    </source>
</evidence>
<comment type="caution">
    <text evidence="2">The sequence shown here is derived from an EMBL/GenBank/DDBJ whole genome shotgun (WGS) entry which is preliminary data.</text>
</comment>
<reference evidence="2 3" key="1">
    <citation type="submission" date="2018-10" db="EMBL/GenBank/DDBJ databases">
        <title>Fifty Aureobasidium pullulans genomes reveal a recombining polyextremotolerant generalist.</title>
        <authorList>
            <person name="Gostincar C."/>
            <person name="Turk M."/>
            <person name="Zajc J."/>
            <person name="Gunde-Cimerman N."/>
        </authorList>
    </citation>
    <scope>NUCLEOTIDE SEQUENCE [LARGE SCALE GENOMIC DNA]</scope>
    <source>
        <strain evidence="2 3">EXF-9785</strain>
    </source>
</reference>
<dbReference type="EMBL" id="QZAV01000708">
    <property type="protein sequence ID" value="THX21992.1"/>
    <property type="molecule type" value="Genomic_DNA"/>
</dbReference>
<name>A0A4S9DM71_AURPU</name>
<accession>A0A4S9DM71</accession>
<evidence type="ECO:0000313" key="2">
    <source>
        <dbReference type="EMBL" id="THX21992.1"/>
    </source>
</evidence>
<feature type="region of interest" description="Disordered" evidence="1">
    <location>
        <begin position="91"/>
        <end position="166"/>
    </location>
</feature>
<protein>
    <submittedName>
        <fullName evidence="2">Uncharacterized protein</fullName>
    </submittedName>
</protein>
<sequence length="280" mass="31789">TILTIISAVHTTNLAISTYRNLCTSNVHKIIAIKHLSLTADAVAIASLRKKYAQLITAEMEMCREVEGMKQGVVMLRLDLAELHELNGSVEERRNDDVEGEGWMPNSGLLRRSREEGVDGSQGDGSADAWVCDLEEGGEGYGSDSEDECYDGDSDETYDEDEEDDAAPFEDPITELDRGYLNWIQDWQTSENRQMLITLLGTDSPTPPPEEMLSSHSPPFDEHRASYNRWEQAFGRDFEHNTSIGEDEELDVEMQWQCEQPEQKKSINIDNIYHWIGKYF</sequence>
<gene>
    <name evidence="2" type="ORF">D6D10_10502</name>
</gene>
<feature type="non-terminal residue" evidence="2">
    <location>
        <position position="1"/>
    </location>
</feature>
<evidence type="ECO:0000313" key="3">
    <source>
        <dbReference type="Proteomes" id="UP000308953"/>
    </source>
</evidence>
<feature type="compositionally biased region" description="Acidic residues" evidence="1">
    <location>
        <begin position="133"/>
        <end position="166"/>
    </location>
</feature>
<dbReference type="AlphaFoldDB" id="A0A4S9DM71"/>